<feature type="region of interest" description="Disordered" evidence="11">
    <location>
        <begin position="223"/>
        <end position="244"/>
    </location>
</feature>
<evidence type="ECO:0000259" key="12">
    <source>
        <dbReference type="Pfam" id="PF00918"/>
    </source>
</evidence>
<dbReference type="PANTHER" id="PTHR19309:SF0">
    <property type="entry name" value="GASTRIN"/>
    <property type="match status" value="1"/>
</dbReference>
<dbReference type="InterPro" id="IPR001651">
    <property type="entry name" value="Gastrin/CCK"/>
</dbReference>
<proteinExistence type="inferred from homology"/>
<gene>
    <name evidence="13" type="ORF">GHT09_002206</name>
    <name evidence="14" type="ORF">MONAX_5E010039</name>
</gene>
<evidence type="ECO:0000256" key="4">
    <source>
        <dbReference type="ARBA" id="ARBA00018558"/>
    </source>
</evidence>
<organism evidence="14 15">
    <name type="scientific">Marmota monax</name>
    <name type="common">Woodchuck</name>
    <dbReference type="NCBI Taxonomy" id="9995"/>
    <lineage>
        <taxon>Eukaryota</taxon>
        <taxon>Metazoa</taxon>
        <taxon>Chordata</taxon>
        <taxon>Craniata</taxon>
        <taxon>Vertebrata</taxon>
        <taxon>Euteleostomi</taxon>
        <taxon>Mammalia</taxon>
        <taxon>Eutheria</taxon>
        <taxon>Euarchontoglires</taxon>
        <taxon>Glires</taxon>
        <taxon>Rodentia</taxon>
        <taxon>Sciuromorpha</taxon>
        <taxon>Sciuridae</taxon>
        <taxon>Xerinae</taxon>
        <taxon>Marmotini</taxon>
        <taxon>Marmota</taxon>
    </lineage>
</organism>
<evidence type="ECO:0000256" key="6">
    <source>
        <dbReference type="ARBA" id="ARBA00022685"/>
    </source>
</evidence>
<accession>A0A5E4ARC8</accession>
<dbReference type="EMBL" id="WJEC01000077">
    <property type="protein sequence ID" value="KAF7486138.1"/>
    <property type="molecule type" value="Genomic_DNA"/>
</dbReference>
<evidence type="ECO:0000256" key="3">
    <source>
        <dbReference type="ARBA" id="ARBA00006273"/>
    </source>
</evidence>
<dbReference type="Proteomes" id="UP000662637">
    <property type="component" value="Unassembled WGS sequence"/>
</dbReference>
<keyword evidence="5" id="KW-0964">Secreted</keyword>
<comment type="function">
    <text evidence="1">Gastrin stimulates the stomach mucosa to produce and secrete hydrochloric acid and the pancreas to secrete its digestive enzymes. It also stimulates smooth muscle contraction and increases blood circulation and water secretion in the stomach and intestine.</text>
</comment>
<evidence type="ECO:0000313" key="14">
    <source>
        <dbReference type="EMBL" id="VTJ59326.1"/>
    </source>
</evidence>
<dbReference type="GO" id="GO:0005179">
    <property type="term" value="F:hormone activity"/>
    <property type="evidence" value="ECO:0007669"/>
    <property type="project" value="UniProtKB-KW"/>
</dbReference>
<reference evidence="14 15" key="1">
    <citation type="submission" date="2019-04" db="EMBL/GenBank/DDBJ databases">
        <authorList>
            <person name="Alioto T."/>
            <person name="Alioto T."/>
        </authorList>
    </citation>
    <scope>NUCLEOTIDE SEQUENCE [LARGE SCALE GENOMIC DNA]</scope>
</reference>
<dbReference type="GO" id="GO:0007186">
    <property type="term" value="P:G protein-coupled receptor signaling pathway"/>
    <property type="evidence" value="ECO:0007669"/>
    <property type="project" value="TreeGrafter"/>
</dbReference>
<reference evidence="13" key="2">
    <citation type="submission" date="2020-08" db="EMBL/GenBank/DDBJ databases">
        <authorList>
            <person name="Shumante A."/>
            <person name="Zimin A.V."/>
            <person name="Puiu D."/>
            <person name="Salzberg S.L."/>
        </authorList>
    </citation>
    <scope>NUCLEOTIDE SEQUENCE</scope>
    <source>
        <strain evidence="13">WC2-LM</strain>
        <tissue evidence="13">Liver</tissue>
    </source>
</reference>
<name>A0A5E4ARC8_MARMO</name>
<feature type="region of interest" description="Disordered" evidence="11">
    <location>
        <begin position="1"/>
        <end position="21"/>
    </location>
</feature>
<evidence type="ECO:0000256" key="1">
    <source>
        <dbReference type="ARBA" id="ARBA00003187"/>
    </source>
</evidence>
<dbReference type="EMBL" id="CABDUW010000121">
    <property type="protein sequence ID" value="VTJ59326.1"/>
    <property type="molecule type" value="Genomic_DNA"/>
</dbReference>
<evidence type="ECO:0000313" key="15">
    <source>
        <dbReference type="Proteomes" id="UP000335636"/>
    </source>
</evidence>
<sequence>MRAVSHLSEDDPTPASLTVPTVTPGMNGCRMGDRHLIYSGNLPTSCKYLGKNNPGGRNPVHQQKPAWTTWAVLNAGEDERFQRQPGRKPLCRRSEAINPRPIAPDNYNTSCLQRLGGAEVAGSPCPFLLLWGGWPHARGGFGRDFEGFIRQAWSIKKSRELTRLLHHPPPSSADKMQRLCVYALVLVLALAAFSEASWKPRSQLQDAPLGPVTNKGLEPQWLDRRQLGPRGPPHLVADLSKKQGPWMEEEEAAYGWMDFGRRSAEEGDQRP</sequence>
<dbReference type="AlphaFoldDB" id="A0A5E4ARC8"/>
<comment type="subcellular location">
    <subcellularLocation>
        <location evidence="2 10">Secreted</location>
    </subcellularLocation>
</comment>
<evidence type="ECO:0000256" key="7">
    <source>
        <dbReference type="ARBA" id="ARBA00022702"/>
    </source>
</evidence>
<keyword evidence="9" id="KW-0027">Amidation</keyword>
<feature type="domain" description="Gastrin/cholecystokinin peptide hormone" evidence="12">
    <location>
        <begin position="254"/>
        <end position="268"/>
    </location>
</feature>
<protein>
    <recommendedName>
        <fullName evidence="4">Gastrin</fullName>
    </recommendedName>
</protein>
<keyword evidence="15" id="KW-1185">Reference proteome</keyword>
<evidence type="ECO:0000313" key="13">
    <source>
        <dbReference type="EMBL" id="KAF7486138.1"/>
    </source>
</evidence>
<evidence type="ECO:0000256" key="2">
    <source>
        <dbReference type="ARBA" id="ARBA00004613"/>
    </source>
</evidence>
<keyword evidence="7" id="KW-0372">Hormone</keyword>
<dbReference type="InterPro" id="IPR039236">
    <property type="entry name" value="GAST"/>
</dbReference>
<evidence type="ECO:0000256" key="5">
    <source>
        <dbReference type="ARBA" id="ARBA00022525"/>
    </source>
</evidence>
<evidence type="ECO:0000256" key="8">
    <source>
        <dbReference type="ARBA" id="ARBA00022729"/>
    </source>
</evidence>
<dbReference type="InterPro" id="IPR013152">
    <property type="entry name" value="Gastrin/cholecystokinin_CS"/>
</dbReference>
<keyword evidence="6" id="KW-0165">Cleavage on pair of basic residues</keyword>
<evidence type="ECO:0000256" key="10">
    <source>
        <dbReference type="RuleBase" id="RU004362"/>
    </source>
</evidence>
<dbReference type="PROSITE" id="PS00259">
    <property type="entry name" value="GASTRIN"/>
    <property type="match status" value="1"/>
</dbReference>
<keyword evidence="8" id="KW-0732">Signal</keyword>
<dbReference type="GO" id="GO:0005615">
    <property type="term" value="C:extracellular space"/>
    <property type="evidence" value="ECO:0007669"/>
    <property type="project" value="TreeGrafter"/>
</dbReference>
<evidence type="ECO:0000256" key="9">
    <source>
        <dbReference type="ARBA" id="ARBA00022815"/>
    </source>
</evidence>
<evidence type="ECO:0000256" key="11">
    <source>
        <dbReference type="SAM" id="MobiDB-lite"/>
    </source>
</evidence>
<dbReference type="GO" id="GO:0032094">
    <property type="term" value="P:response to food"/>
    <property type="evidence" value="ECO:0007669"/>
    <property type="project" value="TreeGrafter"/>
</dbReference>
<dbReference type="PANTHER" id="PTHR19309">
    <property type="entry name" value="GASTRIN"/>
    <property type="match status" value="1"/>
</dbReference>
<dbReference type="Proteomes" id="UP000335636">
    <property type="component" value="Unassembled WGS sequence"/>
</dbReference>
<comment type="similarity">
    <text evidence="3 10">Belongs to the gastrin/cholecystokinin family.</text>
</comment>
<dbReference type="Pfam" id="PF00918">
    <property type="entry name" value="Gastrin"/>
    <property type="match status" value="1"/>
</dbReference>